<evidence type="ECO:0000256" key="6">
    <source>
        <dbReference type="ARBA" id="ARBA00022692"/>
    </source>
</evidence>
<reference evidence="11 12" key="1">
    <citation type="submission" date="2021-03" db="EMBL/GenBank/DDBJ databases">
        <authorList>
            <person name="So Y."/>
        </authorList>
    </citation>
    <scope>NUCLEOTIDE SEQUENCE [LARGE SCALE GENOMIC DNA]</scope>
    <source>
        <strain evidence="11 12">PWR1</strain>
    </source>
</reference>
<evidence type="ECO:0000259" key="10">
    <source>
        <dbReference type="PROSITE" id="PS51012"/>
    </source>
</evidence>
<dbReference type="PANTHER" id="PTHR30413">
    <property type="entry name" value="INNER MEMBRANE TRANSPORT PERMEASE"/>
    <property type="match status" value="1"/>
</dbReference>
<comment type="similarity">
    <text evidence="2 9">Belongs to the ABC-2 integral membrane protein family.</text>
</comment>
<dbReference type="EMBL" id="JAGIYZ010000001">
    <property type="protein sequence ID" value="MBP0462572.1"/>
    <property type="molecule type" value="Genomic_DNA"/>
</dbReference>
<keyword evidence="6 9" id="KW-0812">Transmembrane</keyword>
<keyword evidence="8 9" id="KW-0472">Membrane</keyword>
<evidence type="ECO:0000256" key="1">
    <source>
        <dbReference type="ARBA" id="ARBA00004429"/>
    </source>
</evidence>
<feature type="transmembrane region" description="Helical" evidence="9">
    <location>
        <begin position="163"/>
        <end position="186"/>
    </location>
</feature>
<keyword evidence="7 9" id="KW-1133">Transmembrane helix</keyword>
<dbReference type="InterPro" id="IPR047817">
    <property type="entry name" value="ABC2_TM_bact-type"/>
</dbReference>
<evidence type="ECO:0000256" key="2">
    <source>
        <dbReference type="ARBA" id="ARBA00007783"/>
    </source>
</evidence>
<accession>A0ABS4AMI6</accession>
<dbReference type="InterPro" id="IPR013525">
    <property type="entry name" value="ABC2_TM"/>
</dbReference>
<keyword evidence="12" id="KW-1185">Reference proteome</keyword>
<proteinExistence type="inferred from homology"/>
<sequence>MSGHSRTSLHLQSTSLFGFLVRNRDLVLEMARRDIRERYADRLLGAFWAVFSPLFLMGVYVVVFNFIFRVRQSDIAHLPGDYTTLLLSGLIPWLVIQAVLSRAVVSISGQPSLVRQVAFPTAVLPIKTILSEAPLIVTTTLVFLVYHLAIVGLPHWTALLLPVYWMAFGLYVLGLCLLLSSLAVFLRDLNEMIVMVFSVGLFLSPIMYIPGATVGWLEWVFYLNPFSYPIWVHRDIAFFGSITNPTAWVGFAALTGLFLFVGLSVYRRVENRFGDVL</sequence>
<dbReference type="Pfam" id="PF01061">
    <property type="entry name" value="ABC2_membrane"/>
    <property type="match status" value="1"/>
</dbReference>
<evidence type="ECO:0000256" key="3">
    <source>
        <dbReference type="ARBA" id="ARBA00022448"/>
    </source>
</evidence>
<organism evidence="11 12">
    <name type="scientific">Roseomonas nitratireducens</name>
    <dbReference type="NCBI Taxonomy" id="2820810"/>
    <lineage>
        <taxon>Bacteria</taxon>
        <taxon>Pseudomonadati</taxon>
        <taxon>Pseudomonadota</taxon>
        <taxon>Alphaproteobacteria</taxon>
        <taxon>Acetobacterales</taxon>
        <taxon>Roseomonadaceae</taxon>
        <taxon>Roseomonas</taxon>
    </lineage>
</organism>
<keyword evidence="4 9" id="KW-1003">Cell membrane</keyword>
<comment type="caution">
    <text evidence="11">The sequence shown here is derived from an EMBL/GenBank/DDBJ whole genome shotgun (WGS) entry which is preliminary data.</text>
</comment>
<dbReference type="Proteomes" id="UP000680815">
    <property type="component" value="Unassembled WGS sequence"/>
</dbReference>
<feature type="transmembrane region" description="Helical" evidence="9">
    <location>
        <begin position="247"/>
        <end position="266"/>
    </location>
</feature>
<evidence type="ECO:0000313" key="11">
    <source>
        <dbReference type="EMBL" id="MBP0462572.1"/>
    </source>
</evidence>
<feature type="transmembrane region" description="Helical" evidence="9">
    <location>
        <begin position="193"/>
        <end position="217"/>
    </location>
</feature>
<evidence type="ECO:0000256" key="5">
    <source>
        <dbReference type="ARBA" id="ARBA00022519"/>
    </source>
</evidence>
<evidence type="ECO:0000256" key="8">
    <source>
        <dbReference type="ARBA" id="ARBA00023136"/>
    </source>
</evidence>
<keyword evidence="5" id="KW-0997">Cell inner membrane</keyword>
<evidence type="ECO:0000256" key="9">
    <source>
        <dbReference type="RuleBase" id="RU361157"/>
    </source>
</evidence>
<dbReference type="PANTHER" id="PTHR30413:SF8">
    <property type="entry name" value="TRANSPORT PERMEASE PROTEIN"/>
    <property type="match status" value="1"/>
</dbReference>
<protein>
    <recommendedName>
        <fullName evidence="9">Transport permease protein</fullName>
    </recommendedName>
</protein>
<comment type="subcellular location">
    <subcellularLocation>
        <location evidence="1 9">Cell inner membrane</location>
        <topology evidence="1 9">Multi-pass membrane protein</topology>
    </subcellularLocation>
</comment>
<evidence type="ECO:0000313" key="12">
    <source>
        <dbReference type="Proteomes" id="UP000680815"/>
    </source>
</evidence>
<evidence type="ECO:0000256" key="4">
    <source>
        <dbReference type="ARBA" id="ARBA00022475"/>
    </source>
</evidence>
<name>A0ABS4AMI6_9PROT</name>
<evidence type="ECO:0000256" key="7">
    <source>
        <dbReference type="ARBA" id="ARBA00022989"/>
    </source>
</evidence>
<feature type="transmembrane region" description="Helical" evidence="9">
    <location>
        <begin position="43"/>
        <end position="70"/>
    </location>
</feature>
<feature type="transmembrane region" description="Helical" evidence="9">
    <location>
        <begin position="82"/>
        <end position="105"/>
    </location>
</feature>
<gene>
    <name evidence="11" type="ORF">J5Y09_01490</name>
</gene>
<dbReference type="PROSITE" id="PS51012">
    <property type="entry name" value="ABC_TM2"/>
    <property type="match status" value="1"/>
</dbReference>
<dbReference type="RefSeq" id="WP_209349936.1">
    <property type="nucleotide sequence ID" value="NZ_JAGIYZ010000001.1"/>
</dbReference>
<feature type="transmembrane region" description="Helical" evidence="9">
    <location>
        <begin position="135"/>
        <end position="157"/>
    </location>
</feature>
<feature type="domain" description="ABC transmembrane type-2" evidence="10">
    <location>
        <begin position="44"/>
        <end position="269"/>
    </location>
</feature>
<keyword evidence="3 9" id="KW-0813">Transport</keyword>